<keyword evidence="4 7" id="KW-0489">Methyltransferase</keyword>
<comment type="function">
    <text evidence="7">Specifically methylates the N4 position of cytidine in position 1402 (C1402) of 16S rRNA.</text>
</comment>
<sequence>MTNEHISVLLNESIDALKIKEDGIYVDLTLGMGGHSSEILKKLKNGLLIGFDKDQFAIEESRKRLSKISNKFVLIHSDFENITEELNKLGITTVDGILADLGISSPQVDNSERGFSYNKNARLDMRMDVSQSLDAHYIVNNYSESDLERIFIDYADVKFAKQVAKVIINNRPIDETLQLADIVRSAYPAKVVKLKNPNKAVFQALRIEVNHEFDSIKNMLNKAINLLNKDGKLAIISFHSLEDKIIKNFFGNLTKDKLPSKLPINEVKNFSVKVINPSKNEELMNKRARSAKLRVLTKII</sequence>
<comment type="subcellular location">
    <subcellularLocation>
        <location evidence="7">Cytoplasm</location>
    </subcellularLocation>
</comment>
<protein>
    <recommendedName>
        <fullName evidence="7">Ribosomal RNA small subunit methyltransferase H</fullName>
        <ecNumber evidence="7">2.1.1.199</ecNumber>
    </recommendedName>
    <alternativeName>
        <fullName evidence="7">16S rRNA m(4)C1402 methyltransferase</fullName>
    </alternativeName>
    <alternativeName>
        <fullName evidence="7">rRNA (cytosine-N(4)-)-methyltransferase RsmH</fullName>
    </alternativeName>
</protein>
<comment type="similarity">
    <text evidence="1 7">Belongs to the methyltransferase superfamily. RsmH family.</text>
</comment>
<dbReference type="HAMAP" id="MF_01007">
    <property type="entry name" value="16SrRNA_methyltr_H"/>
    <property type="match status" value="1"/>
</dbReference>
<dbReference type="AlphaFoldDB" id="A0A449B3V2"/>
<dbReference type="Gene3D" id="3.40.50.150">
    <property type="entry name" value="Vaccinia Virus protein VP39"/>
    <property type="match status" value="1"/>
</dbReference>
<dbReference type="PANTHER" id="PTHR11265">
    <property type="entry name" value="S-ADENOSYL-METHYLTRANSFERASE MRAW"/>
    <property type="match status" value="1"/>
</dbReference>
<feature type="binding site" evidence="7">
    <location>
        <position position="79"/>
    </location>
    <ligand>
        <name>S-adenosyl-L-methionine</name>
        <dbReference type="ChEBI" id="CHEBI:59789"/>
    </ligand>
</feature>
<evidence type="ECO:0000256" key="6">
    <source>
        <dbReference type="ARBA" id="ARBA00022691"/>
    </source>
</evidence>
<dbReference type="SUPFAM" id="SSF81799">
    <property type="entry name" value="Putative methyltransferase TM0872, insert domain"/>
    <property type="match status" value="1"/>
</dbReference>
<proteinExistence type="inferred from homology"/>
<evidence type="ECO:0000256" key="1">
    <source>
        <dbReference type="ARBA" id="ARBA00010396"/>
    </source>
</evidence>
<dbReference type="PANTHER" id="PTHR11265:SF0">
    <property type="entry name" value="12S RRNA N4-METHYLCYTIDINE METHYLTRANSFERASE"/>
    <property type="match status" value="1"/>
</dbReference>
<feature type="binding site" evidence="7">
    <location>
        <position position="100"/>
    </location>
    <ligand>
        <name>S-adenosyl-L-methionine</name>
        <dbReference type="ChEBI" id="CHEBI:59789"/>
    </ligand>
</feature>
<evidence type="ECO:0000313" key="9">
    <source>
        <dbReference type="Proteomes" id="UP000290243"/>
    </source>
</evidence>
<keyword evidence="6 7" id="KW-0949">S-adenosyl-L-methionine</keyword>
<dbReference type="PIRSF" id="PIRSF004486">
    <property type="entry name" value="MraW"/>
    <property type="match status" value="1"/>
</dbReference>
<gene>
    <name evidence="8" type="primary">mraW</name>
    <name evidence="7" type="synonym">rsmH</name>
    <name evidence="8" type="ORF">NCTC10168_00198</name>
</gene>
<feature type="binding site" evidence="7">
    <location>
        <position position="52"/>
    </location>
    <ligand>
        <name>S-adenosyl-L-methionine</name>
        <dbReference type="ChEBI" id="CHEBI:59789"/>
    </ligand>
</feature>
<dbReference type="Gene3D" id="1.10.150.170">
    <property type="entry name" value="Putative methyltransferase TM0872, insert domain"/>
    <property type="match status" value="1"/>
</dbReference>
<evidence type="ECO:0000256" key="4">
    <source>
        <dbReference type="ARBA" id="ARBA00022603"/>
    </source>
</evidence>
<feature type="binding site" evidence="7">
    <location>
        <position position="107"/>
    </location>
    <ligand>
        <name>S-adenosyl-L-methionine</name>
        <dbReference type="ChEBI" id="CHEBI:59789"/>
    </ligand>
</feature>
<dbReference type="RefSeq" id="WP_129646246.1">
    <property type="nucleotide sequence ID" value="NZ_LR215037.1"/>
</dbReference>
<dbReference type="OrthoDB" id="9806637at2"/>
<feature type="binding site" evidence="7">
    <location>
        <begin position="33"/>
        <end position="35"/>
    </location>
    <ligand>
        <name>S-adenosyl-L-methionine</name>
        <dbReference type="ChEBI" id="CHEBI:59789"/>
    </ligand>
</feature>
<dbReference type="Proteomes" id="UP000290243">
    <property type="component" value="Chromosome"/>
</dbReference>
<dbReference type="InterPro" id="IPR023397">
    <property type="entry name" value="SAM-dep_MeTrfase_MraW_recog"/>
</dbReference>
<evidence type="ECO:0000256" key="7">
    <source>
        <dbReference type="HAMAP-Rule" id="MF_01007"/>
    </source>
</evidence>
<comment type="catalytic activity">
    <reaction evidence="7">
        <text>cytidine(1402) in 16S rRNA + S-adenosyl-L-methionine = N(4)-methylcytidine(1402) in 16S rRNA + S-adenosyl-L-homocysteine + H(+)</text>
        <dbReference type="Rhea" id="RHEA:42928"/>
        <dbReference type="Rhea" id="RHEA-COMP:10286"/>
        <dbReference type="Rhea" id="RHEA-COMP:10287"/>
        <dbReference type="ChEBI" id="CHEBI:15378"/>
        <dbReference type="ChEBI" id="CHEBI:57856"/>
        <dbReference type="ChEBI" id="CHEBI:59789"/>
        <dbReference type="ChEBI" id="CHEBI:74506"/>
        <dbReference type="ChEBI" id="CHEBI:82748"/>
        <dbReference type="EC" id="2.1.1.199"/>
    </reaction>
</comment>
<keyword evidence="9" id="KW-1185">Reference proteome</keyword>
<evidence type="ECO:0000313" key="8">
    <source>
        <dbReference type="EMBL" id="VEU75281.1"/>
    </source>
</evidence>
<dbReference type="KEGG" id="mmau:NCTC10168_00198"/>
<dbReference type="EC" id="2.1.1.199" evidence="7"/>
<name>A0A449B3V2_9BACT</name>
<keyword evidence="2 7" id="KW-0963">Cytoplasm</keyword>
<dbReference type="SUPFAM" id="SSF53335">
    <property type="entry name" value="S-adenosyl-L-methionine-dependent methyltransferases"/>
    <property type="match status" value="1"/>
</dbReference>
<reference evidence="8 9" key="1">
    <citation type="submission" date="2019-01" db="EMBL/GenBank/DDBJ databases">
        <authorList>
            <consortium name="Pathogen Informatics"/>
        </authorList>
    </citation>
    <scope>NUCLEOTIDE SEQUENCE [LARGE SCALE GENOMIC DNA]</scope>
    <source>
        <strain evidence="8 9">NCTC10168</strain>
    </source>
</reference>
<dbReference type="Pfam" id="PF01795">
    <property type="entry name" value="Methyltransf_5"/>
    <property type="match status" value="1"/>
</dbReference>
<dbReference type="InterPro" id="IPR029063">
    <property type="entry name" value="SAM-dependent_MTases_sf"/>
</dbReference>
<evidence type="ECO:0000256" key="2">
    <source>
        <dbReference type="ARBA" id="ARBA00022490"/>
    </source>
</evidence>
<keyword evidence="5 7" id="KW-0808">Transferase</keyword>
<evidence type="ECO:0000256" key="3">
    <source>
        <dbReference type="ARBA" id="ARBA00022552"/>
    </source>
</evidence>
<dbReference type="InterPro" id="IPR002903">
    <property type="entry name" value="RsmH"/>
</dbReference>
<dbReference type="EMBL" id="LR215037">
    <property type="protein sequence ID" value="VEU75281.1"/>
    <property type="molecule type" value="Genomic_DNA"/>
</dbReference>
<dbReference type="GO" id="GO:0005737">
    <property type="term" value="C:cytoplasm"/>
    <property type="evidence" value="ECO:0007669"/>
    <property type="project" value="UniProtKB-SubCell"/>
</dbReference>
<dbReference type="NCBIfam" id="TIGR00006">
    <property type="entry name" value="16S rRNA (cytosine(1402)-N(4))-methyltransferase RsmH"/>
    <property type="match status" value="1"/>
</dbReference>
<accession>A0A449B3V2</accession>
<keyword evidence="3 7" id="KW-0698">rRNA processing</keyword>
<organism evidence="8 9">
    <name type="scientific">Mycoplasmopsis maculosa</name>
    <dbReference type="NCBI Taxonomy" id="114885"/>
    <lineage>
        <taxon>Bacteria</taxon>
        <taxon>Bacillati</taxon>
        <taxon>Mycoplasmatota</taxon>
        <taxon>Mycoplasmoidales</taxon>
        <taxon>Metamycoplasmataceae</taxon>
        <taxon>Mycoplasmopsis</taxon>
    </lineage>
</organism>
<evidence type="ECO:0000256" key="5">
    <source>
        <dbReference type="ARBA" id="ARBA00022679"/>
    </source>
</evidence>
<dbReference type="GO" id="GO:0070475">
    <property type="term" value="P:rRNA base methylation"/>
    <property type="evidence" value="ECO:0007669"/>
    <property type="project" value="UniProtKB-UniRule"/>
</dbReference>
<dbReference type="GO" id="GO:0071424">
    <property type="term" value="F:rRNA (cytosine-N4-)-methyltransferase activity"/>
    <property type="evidence" value="ECO:0007669"/>
    <property type="project" value="UniProtKB-UniRule"/>
</dbReference>